<feature type="signal peptide" evidence="1">
    <location>
        <begin position="1"/>
        <end position="23"/>
    </location>
</feature>
<evidence type="ECO:0000313" key="3">
    <source>
        <dbReference type="Proteomes" id="UP000618591"/>
    </source>
</evidence>
<reference evidence="3" key="1">
    <citation type="journal article" date="2019" name="Int. J. Syst. Evol. Microbiol.">
        <title>The Global Catalogue of Microorganisms (GCM) 10K type strain sequencing project: providing services to taxonomists for standard genome sequencing and annotation.</title>
        <authorList>
            <consortium name="The Broad Institute Genomics Platform"/>
            <consortium name="The Broad Institute Genome Sequencing Center for Infectious Disease"/>
            <person name="Wu L."/>
            <person name="Ma J."/>
        </authorList>
    </citation>
    <scope>NUCLEOTIDE SEQUENCE [LARGE SCALE GENOMIC DNA]</scope>
    <source>
        <strain evidence="3">CGMCC 1.10106</strain>
    </source>
</reference>
<dbReference type="Proteomes" id="UP000618591">
    <property type="component" value="Unassembled WGS sequence"/>
</dbReference>
<name>A0ABQ1GZT8_9SPHN</name>
<protein>
    <recommendedName>
        <fullName evidence="4">TonB C-terminal domain-containing protein</fullName>
    </recommendedName>
</protein>
<organism evidence="2 3">
    <name type="scientific">Sphingomonas psychrolutea</name>
    <dbReference type="NCBI Taxonomy" id="1259676"/>
    <lineage>
        <taxon>Bacteria</taxon>
        <taxon>Pseudomonadati</taxon>
        <taxon>Pseudomonadota</taxon>
        <taxon>Alphaproteobacteria</taxon>
        <taxon>Sphingomonadales</taxon>
        <taxon>Sphingomonadaceae</taxon>
        <taxon>Sphingomonas</taxon>
    </lineage>
</organism>
<keyword evidence="1" id="KW-0732">Signal</keyword>
<dbReference type="EMBL" id="BMDW01000015">
    <property type="protein sequence ID" value="GGA53278.1"/>
    <property type="molecule type" value="Genomic_DNA"/>
</dbReference>
<sequence>MKNFVLGSAAVVLALTGAAPGVAQTQKRQNASVELRVTDAAGKGVELRALPQEEQQRINSLRTSLQEWGNQQPQRVRITIECRFKPFGCTITVAF</sequence>
<evidence type="ECO:0000313" key="2">
    <source>
        <dbReference type="EMBL" id="GGA53278.1"/>
    </source>
</evidence>
<keyword evidence="3" id="KW-1185">Reference proteome</keyword>
<accession>A0ABQ1GZT8</accession>
<proteinExistence type="predicted"/>
<comment type="caution">
    <text evidence="2">The sequence shown here is derived from an EMBL/GenBank/DDBJ whole genome shotgun (WGS) entry which is preliminary data.</text>
</comment>
<evidence type="ECO:0000256" key="1">
    <source>
        <dbReference type="SAM" id="SignalP"/>
    </source>
</evidence>
<dbReference type="RefSeq" id="WP_188447886.1">
    <property type="nucleotide sequence ID" value="NZ_BMDW01000015.1"/>
</dbReference>
<feature type="chain" id="PRO_5045118141" description="TonB C-terminal domain-containing protein" evidence="1">
    <location>
        <begin position="24"/>
        <end position="95"/>
    </location>
</feature>
<evidence type="ECO:0008006" key="4">
    <source>
        <dbReference type="Google" id="ProtNLM"/>
    </source>
</evidence>
<gene>
    <name evidence="2" type="ORF">GCM10011395_24510</name>
</gene>